<dbReference type="EMBL" id="CABITT030000008">
    <property type="protein sequence ID" value="VVB15888.1"/>
    <property type="molecule type" value="Genomic_DNA"/>
</dbReference>
<dbReference type="Proteomes" id="UP000489600">
    <property type="component" value="Unassembled WGS sequence"/>
</dbReference>
<reference evidence="2" key="1">
    <citation type="submission" date="2019-07" db="EMBL/GenBank/DDBJ databases">
        <authorList>
            <person name="Dittberner H."/>
        </authorList>
    </citation>
    <scope>NUCLEOTIDE SEQUENCE [LARGE SCALE GENOMIC DNA]</scope>
</reference>
<dbReference type="OrthoDB" id="1071123at2759"/>
<comment type="caution">
    <text evidence="2">The sequence shown here is derived from an EMBL/GenBank/DDBJ whole genome shotgun (WGS) entry which is preliminary data.</text>
</comment>
<feature type="region of interest" description="Disordered" evidence="1">
    <location>
        <begin position="209"/>
        <end position="272"/>
    </location>
</feature>
<dbReference type="PANTHER" id="PTHR35317">
    <property type="entry name" value="OS04G0629600 PROTEIN"/>
    <property type="match status" value="1"/>
</dbReference>
<dbReference type="Pfam" id="PF14223">
    <property type="entry name" value="Retrotran_gag_2"/>
    <property type="match status" value="1"/>
</dbReference>
<protein>
    <recommendedName>
        <fullName evidence="4">DUF4219 domain-containing protein</fullName>
    </recommendedName>
</protein>
<evidence type="ECO:0008006" key="4">
    <source>
        <dbReference type="Google" id="ProtNLM"/>
    </source>
</evidence>
<accession>A0A565CQ90</accession>
<keyword evidence="3" id="KW-1185">Reference proteome</keyword>
<gene>
    <name evidence="2" type="ORF">ANE_LOCUS26332</name>
</gene>
<feature type="compositionally biased region" description="Gly residues" evidence="1">
    <location>
        <begin position="232"/>
        <end position="246"/>
    </location>
</feature>
<organism evidence="2 3">
    <name type="scientific">Arabis nemorensis</name>
    <dbReference type="NCBI Taxonomy" id="586526"/>
    <lineage>
        <taxon>Eukaryota</taxon>
        <taxon>Viridiplantae</taxon>
        <taxon>Streptophyta</taxon>
        <taxon>Embryophyta</taxon>
        <taxon>Tracheophyta</taxon>
        <taxon>Spermatophyta</taxon>
        <taxon>Magnoliopsida</taxon>
        <taxon>eudicotyledons</taxon>
        <taxon>Gunneridae</taxon>
        <taxon>Pentapetalae</taxon>
        <taxon>rosids</taxon>
        <taxon>malvids</taxon>
        <taxon>Brassicales</taxon>
        <taxon>Brassicaceae</taxon>
        <taxon>Arabideae</taxon>
        <taxon>Arabis</taxon>
    </lineage>
</organism>
<dbReference type="PANTHER" id="PTHR35317:SF35">
    <property type="entry name" value="DUF4219 DOMAIN-CONTAINING PROTEIN"/>
    <property type="match status" value="1"/>
</dbReference>
<evidence type="ECO:0000313" key="2">
    <source>
        <dbReference type="EMBL" id="VVB15888.1"/>
    </source>
</evidence>
<sequence>MSSNGRNMQALVPIFKGEKYHLWSLKMKMMFRSQELWDLVETGFEDPNPEKPDQPLQEKRKKDAKALFFIQSALDEDILSRISAVNTAHEAWEILKQEYMGAQKVITVKLETLRQKFETLSIKEKESIQEYLARVSAIVNQMKSYGEFLSNESIVSKVLRSLSPRFEYIVPAIIEANDLSTYTFDEMMSSLIAHEDRISKSSEKAEEKAFQVKGNFSENGRSESYGSHGRGRGGFNGRGRGYGRGRGFSNDQNQYRGSYGDENQHNGGFKDQNQFRNSIQCRYCKKNGHKEADFWSKQRNERCFRLM</sequence>
<evidence type="ECO:0000256" key="1">
    <source>
        <dbReference type="SAM" id="MobiDB-lite"/>
    </source>
</evidence>
<dbReference type="AlphaFoldDB" id="A0A565CQ90"/>
<evidence type="ECO:0000313" key="3">
    <source>
        <dbReference type="Proteomes" id="UP000489600"/>
    </source>
</evidence>
<proteinExistence type="predicted"/>
<name>A0A565CQ90_9BRAS</name>